<evidence type="ECO:0000313" key="3">
    <source>
        <dbReference type="Proteomes" id="UP000198327"/>
    </source>
</evidence>
<feature type="compositionally biased region" description="Basic and acidic residues" evidence="1">
    <location>
        <begin position="1"/>
        <end position="10"/>
    </location>
</feature>
<dbReference type="CDD" id="cd06974">
    <property type="entry name" value="TerD_like"/>
    <property type="match status" value="1"/>
</dbReference>
<protein>
    <submittedName>
        <fullName evidence="2">Tellurite resistance protein TerA</fullName>
    </submittedName>
</protein>
<gene>
    <name evidence="2" type="ORF">SAMN05421642_107268</name>
</gene>
<dbReference type="InterPro" id="IPR003325">
    <property type="entry name" value="TerD"/>
</dbReference>
<accession>A0A239IWE2</accession>
<feature type="region of interest" description="Disordered" evidence="1">
    <location>
        <begin position="1"/>
        <end position="21"/>
    </location>
</feature>
<name>A0A239IWE2_9NOCA</name>
<evidence type="ECO:0000313" key="2">
    <source>
        <dbReference type="EMBL" id="SNS98076.1"/>
    </source>
</evidence>
<sequence>MAIDYTRRTPEPGSSGVSLSKVTLSKAAPTVNLAKKGESQGAMRVNLNWSSGAPEQPKKKGFLAKLAAATSAPSGVDLDLGCLYELADGSKGVVQALGNSFGSLQGPPFIALDGDDRSGSVAGGENMHVNLANPAAFKRILIFAMIYEGAPNWAAVDGVVTLFPTSGPQVEVRLDSASNSARLCAIALLQNTGQGFTVTREVKYIDGGQSELDKAYGWGMQWKAGRK</sequence>
<proteinExistence type="predicted"/>
<dbReference type="AlphaFoldDB" id="A0A239IWE2"/>
<dbReference type="OrthoDB" id="2079357at2"/>
<reference evidence="3" key="1">
    <citation type="submission" date="2017-06" db="EMBL/GenBank/DDBJ databases">
        <authorList>
            <person name="Varghese N."/>
            <person name="Submissions S."/>
        </authorList>
    </citation>
    <scope>NUCLEOTIDE SEQUENCE [LARGE SCALE GENOMIC DNA]</scope>
    <source>
        <strain evidence="3">JCM 23211</strain>
    </source>
</reference>
<dbReference type="STRING" id="398843.A3K89_10195"/>
<dbReference type="EMBL" id="FZOW01000007">
    <property type="protein sequence ID" value="SNS98076.1"/>
    <property type="molecule type" value="Genomic_DNA"/>
</dbReference>
<keyword evidence="3" id="KW-1185">Reference proteome</keyword>
<dbReference type="RefSeq" id="WP_089247254.1">
    <property type="nucleotide sequence ID" value="NZ_FZOW01000007.1"/>
</dbReference>
<dbReference type="Gene3D" id="2.60.60.30">
    <property type="entry name" value="sav2460 like domains"/>
    <property type="match status" value="1"/>
</dbReference>
<evidence type="ECO:0000256" key="1">
    <source>
        <dbReference type="SAM" id="MobiDB-lite"/>
    </source>
</evidence>
<dbReference type="Proteomes" id="UP000198327">
    <property type="component" value="Unassembled WGS sequence"/>
</dbReference>
<organism evidence="2 3">
    <name type="scientific">Rhodococcoides kyotonense</name>
    <dbReference type="NCBI Taxonomy" id="398843"/>
    <lineage>
        <taxon>Bacteria</taxon>
        <taxon>Bacillati</taxon>
        <taxon>Actinomycetota</taxon>
        <taxon>Actinomycetes</taxon>
        <taxon>Mycobacteriales</taxon>
        <taxon>Nocardiaceae</taxon>
        <taxon>Rhodococcoides</taxon>
    </lineage>
</organism>